<evidence type="ECO:0000259" key="1">
    <source>
        <dbReference type="Pfam" id="PF01425"/>
    </source>
</evidence>
<proteinExistence type="predicted"/>
<gene>
    <name evidence="2" type="ORF">V2J94_42080</name>
</gene>
<dbReference type="PANTHER" id="PTHR11895">
    <property type="entry name" value="TRANSAMIDASE"/>
    <property type="match status" value="1"/>
</dbReference>
<reference evidence="2 3" key="1">
    <citation type="submission" date="2023-11" db="EMBL/GenBank/DDBJ databases">
        <title>30 novel species of actinomycetes from the DSMZ collection.</title>
        <authorList>
            <person name="Nouioui I."/>
        </authorList>
    </citation>
    <scope>NUCLEOTIDE SEQUENCE [LARGE SCALE GENOMIC DNA]</scope>
    <source>
        <strain evidence="2 3">DSM 41524</strain>
    </source>
</reference>
<dbReference type="RefSeq" id="WP_330815678.1">
    <property type="nucleotide sequence ID" value="NZ_JAZBJO010000046.1"/>
</dbReference>
<dbReference type="InterPro" id="IPR000120">
    <property type="entry name" value="Amidase"/>
</dbReference>
<sequence length="490" mass="53102">MTATDVNILRLSAAQLARRISERELSPIEVVDACIDQIERRDPHLNAFVFTDFEHARTTARAAEQAVVSGEQLGPLHGVPTAIKDLYDSRPGWPSTLGGMPSLQNFRASDHCLWAERMERAGAILLGKTNSPVLGFRGVTDNQLFGPTRNPFDVTRNSGGSSGGAAAAVADGMVPFAEGTDGGGSVRIPAAWCNLYGFKPSAGRVPVVMRPNAFGATQPFVHEGLITRTVEDAVLGLHVLAGYDARDPFSLDERPDYRGTFPDSLNGYRIAYSADFDIFPVDGKVATAVEKAVQILADAGASVEPVRLGLTYDQHQLSDLWCRMMARMIRDAVVGFRQAGIDLIQDLPPALRKWVDASFTESPLQASEDASMRTHVFDAIQHVFDKYDLLITPTVATPPVPNGPRGETVGPTQVAGVNVDPLIGWALTYPVNFTGHPAASLPAGFVNGLPVGMQVIGRRRADWDVLAASVVFEQRAPWREHYPFLTDYIS</sequence>
<keyword evidence="3" id="KW-1185">Reference proteome</keyword>
<protein>
    <submittedName>
        <fullName evidence="2">Amidase</fullName>
    </submittedName>
</protein>
<organism evidence="2 3">
    <name type="scientific">Streptomyces asiaticus subsp. ignotus</name>
    <dbReference type="NCBI Taxonomy" id="3098222"/>
    <lineage>
        <taxon>Bacteria</taxon>
        <taxon>Bacillati</taxon>
        <taxon>Actinomycetota</taxon>
        <taxon>Actinomycetes</taxon>
        <taxon>Kitasatosporales</taxon>
        <taxon>Streptomycetaceae</taxon>
        <taxon>Streptomyces</taxon>
        <taxon>Streptomyces violaceusniger group</taxon>
    </lineage>
</organism>
<evidence type="ECO:0000313" key="3">
    <source>
        <dbReference type="Proteomes" id="UP001354709"/>
    </source>
</evidence>
<dbReference type="Proteomes" id="UP001354709">
    <property type="component" value="Unassembled WGS sequence"/>
</dbReference>
<name>A0ABU7QAE8_9ACTN</name>
<dbReference type="EMBL" id="JAZBJO010000046">
    <property type="protein sequence ID" value="MEE4598357.1"/>
    <property type="molecule type" value="Genomic_DNA"/>
</dbReference>
<dbReference type="InterPro" id="IPR023631">
    <property type="entry name" value="Amidase_dom"/>
</dbReference>
<evidence type="ECO:0000313" key="2">
    <source>
        <dbReference type="EMBL" id="MEE4598357.1"/>
    </source>
</evidence>
<comment type="caution">
    <text evidence="2">The sequence shown here is derived from an EMBL/GenBank/DDBJ whole genome shotgun (WGS) entry which is preliminary data.</text>
</comment>
<accession>A0ABU7QAE8</accession>
<dbReference type="InterPro" id="IPR036928">
    <property type="entry name" value="AS_sf"/>
</dbReference>
<dbReference type="PANTHER" id="PTHR11895:SF76">
    <property type="entry name" value="INDOLEACETAMIDE HYDROLASE"/>
    <property type="match status" value="1"/>
</dbReference>
<dbReference type="Gene3D" id="3.90.1300.10">
    <property type="entry name" value="Amidase signature (AS) domain"/>
    <property type="match status" value="1"/>
</dbReference>
<feature type="domain" description="Amidase" evidence="1">
    <location>
        <begin position="29"/>
        <end position="465"/>
    </location>
</feature>
<dbReference type="InterPro" id="IPR020556">
    <property type="entry name" value="Amidase_CS"/>
</dbReference>
<dbReference type="PROSITE" id="PS00571">
    <property type="entry name" value="AMIDASES"/>
    <property type="match status" value="1"/>
</dbReference>
<dbReference type="Pfam" id="PF01425">
    <property type="entry name" value="Amidase"/>
    <property type="match status" value="1"/>
</dbReference>
<dbReference type="SUPFAM" id="SSF75304">
    <property type="entry name" value="Amidase signature (AS) enzymes"/>
    <property type="match status" value="1"/>
</dbReference>